<dbReference type="PRINTS" id="PR00032">
    <property type="entry name" value="HTHARAC"/>
</dbReference>
<dbReference type="InterPro" id="IPR011051">
    <property type="entry name" value="RmlC_Cupin_sf"/>
</dbReference>
<dbReference type="GO" id="GO:0003700">
    <property type="term" value="F:DNA-binding transcription factor activity"/>
    <property type="evidence" value="ECO:0007669"/>
    <property type="project" value="InterPro"/>
</dbReference>
<evidence type="ECO:0000256" key="3">
    <source>
        <dbReference type="ARBA" id="ARBA00023125"/>
    </source>
</evidence>
<evidence type="ECO:0000256" key="5">
    <source>
        <dbReference type="ARBA" id="ARBA00023163"/>
    </source>
</evidence>
<keyword evidence="5" id="KW-0804">Transcription</keyword>
<dbReference type="FunFam" id="1.10.10.60:FF:000132">
    <property type="entry name" value="AraC family transcriptional regulator"/>
    <property type="match status" value="1"/>
</dbReference>
<dbReference type="SMART" id="SM00342">
    <property type="entry name" value="HTH_ARAC"/>
    <property type="match status" value="1"/>
</dbReference>
<evidence type="ECO:0000259" key="6">
    <source>
        <dbReference type="PROSITE" id="PS01124"/>
    </source>
</evidence>
<dbReference type="RefSeq" id="WP_047214079.1">
    <property type="nucleotide sequence ID" value="NZ_CP011568.3"/>
</dbReference>
<keyword evidence="8" id="KW-1185">Reference proteome</keyword>
<organism evidence="7 8">
    <name type="scientific">Pandoraea thiooxydans</name>
    <dbReference type="NCBI Taxonomy" id="445709"/>
    <lineage>
        <taxon>Bacteria</taxon>
        <taxon>Pseudomonadati</taxon>
        <taxon>Pseudomonadota</taxon>
        <taxon>Betaproteobacteria</taxon>
        <taxon>Burkholderiales</taxon>
        <taxon>Burkholderiaceae</taxon>
        <taxon>Pandoraea</taxon>
    </lineage>
</organism>
<feature type="domain" description="HTH araC/xylS-type" evidence="6">
    <location>
        <begin position="164"/>
        <end position="264"/>
    </location>
</feature>
<dbReference type="PANTHER" id="PTHR11019">
    <property type="entry name" value="HTH-TYPE TRANSCRIPTIONAL REGULATOR NIMR"/>
    <property type="match status" value="1"/>
</dbReference>
<dbReference type="SUPFAM" id="SSF46689">
    <property type="entry name" value="Homeodomain-like"/>
    <property type="match status" value="1"/>
</dbReference>
<dbReference type="OrthoDB" id="9804543at2"/>
<protein>
    <submittedName>
        <fullName evidence="7">AraC family transcriptional regulator</fullName>
    </submittedName>
</protein>
<dbReference type="Pfam" id="PF02311">
    <property type="entry name" value="AraC_binding"/>
    <property type="match status" value="1"/>
</dbReference>
<dbReference type="PANTHER" id="PTHR11019:SF159">
    <property type="entry name" value="TRANSCRIPTIONAL REGULATOR-RELATED"/>
    <property type="match status" value="1"/>
</dbReference>
<dbReference type="Pfam" id="PF12833">
    <property type="entry name" value="HTH_18"/>
    <property type="match status" value="1"/>
</dbReference>
<dbReference type="InterPro" id="IPR020449">
    <property type="entry name" value="Tscrpt_reg_AraC-type_HTH"/>
</dbReference>
<evidence type="ECO:0000256" key="2">
    <source>
        <dbReference type="ARBA" id="ARBA00023015"/>
    </source>
</evidence>
<evidence type="ECO:0000256" key="4">
    <source>
        <dbReference type="ARBA" id="ARBA00023159"/>
    </source>
</evidence>
<accession>A0A0G3EQE3</accession>
<dbReference type="SUPFAM" id="SSF51182">
    <property type="entry name" value="RmlC-like cupins"/>
    <property type="match status" value="1"/>
</dbReference>
<dbReference type="EMBL" id="CP011568">
    <property type="protein sequence ID" value="AKJ68259.1"/>
    <property type="molecule type" value="Genomic_DNA"/>
</dbReference>
<keyword evidence="4" id="KW-0010">Activator</keyword>
<dbReference type="STRING" id="445709.ABW99_08585"/>
<dbReference type="AlphaFoldDB" id="A0A0G3EQE3"/>
<dbReference type="PATRIC" id="fig|445709.3.peg.1836"/>
<dbReference type="GO" id="GO:0043565">
    <property type="term" value="F:sequence-specific DNA binding"/>
    <property type="evidence" value="ECO:0007669"/>
    <property type="project" value="InterPro"/>
</dbReference>
<dbReference type="Gene3D" id="2.60.120.10">
    <property type="entry name" value="Jelly Rolls"/>
    <property type="match status" value="1"/>
</dbReference>
<dbReference type="PROSITE" id="PS01124">
    <property type="entry name" value="HTH_ARAC_FAMILY_2"/>
    <property type="match status" value="1"/>
</dbReference>
<keyword evidence="2" id="KW-0805">Transcription regulation</keyword>
<dbReference type="KEGG" id="ptx:ABW99_08585"/>
<keyword evidence="1" id="KW-0678">Repressor</keyword>
<proteinExistence type="predicted"/>
<keyword evidence="3" id="KW-0238">DNA-binding</keyword>
<dbReference type="InterPro" id="IPR003313">
    <property type="entry name" value="AraC-bd"/>
</dbReference>
<evidence type="ECO:0000313" key="8">
    <source>
        <dbReference type="Proteomes" id="UP000036700"/>
    </source>
</evidence>
<evidence type="ECO:0000313" key="7">
    <source>
        <dbReference type="EMBL" id="AKJ68259.1"/>
    </source>
</evidence>
<dbReference type="InterPro" id="IPR014710">
    <property type="entry name" value="RmlC-like_jellyroll"/>
</dbReference>
<evidence type="ECO:0000256" key="1">
    <source>
        <dbReference type="ARBA" id="ARBA00022491"/>
    </source>
</evidence>
<dbReference type="CDD" id="cd06124">
    <property type="entry name" value="cupin_NimR-like_N"/>
    <property type="match status" value="1"/>
</dbReference>
<name>A0A0G3EQE3_9BURK</name>
<dbReference type="InterPro" id="IPR009057">
    <property type="entry name" value="Homeodomain-like_sf"/>
</dbReference>
<dbReference type="InterPro" id="IPR018060">
    <property type="entry name" value="HTH_AraC"/>
</dbReference>
<dbReference type="Gene3D" id="1.10.10.60">
    <property type="entry name" value="Homeodomain-like"/>
    <property type="match status" value="1"/>
</dbReference>
<sequence length="281" mass="30833">MPEQIPSAPIALHIVPHEYGPSDARPVRLRSRPLAQGVVVPRHAHPWAQVAYTTQGVIRLAVANAAWIVPPSRALWIPPHTPHQLSILKDAYLRTLYVLPAAIPTALSGCRVVEVSPLLRELIAAIDQPGPLDPARERLLGALALDEIGRAAPLPLQVPLPSDKRLLSLCNAILADPARTWTLEQWSRYAGASSRTIARLFRQEMGTTFVHWRQQALLAQAIPLASRGYSLARIAHELGYSSQSAFSAMFRRAFGESPSTFFARGQHQVAEHRTPPARSGD</sequence>
<dbReference type="Proteomes" id="UP000036700">
    <property type="component" value="Chromosome"/>
</dbReference>
<gene>
    <name evidence="7" type="ORF">ABW99_08585</name>
</gene>
<reference evidence="8" key="1">
    <citation type="submission" date="2015-06" db="EMBL/GenBank/DDBJ databases">
        <authorList>
            <person name="Lim Y.L."/>
            <person name="Ee R."/>
            <person name="Yong D."/>
            <person name="How K.Y."/>
            <person name="Yin W.F."/>
            <person name="Chan K.G."/>
        </authorList>
    </citation>
    <scope>NUCLEOTIDE SEQUENCE [LARGE SCALE GENOMIC DNA]</scope>
    <source>
        <strain evidence="8">DSM 25325</strain>
    </source>
</reference>